<dbReference type="InterPro" id="IPR007110">
    <property type="entry name" value="Ig-like_dom"/>
</dbReference>
<dbReference type="SMART" id="SM00060">
    <property type="entry name" value="FN3"/>
    <property type="match status" value="3"/>
</dbReference>
<name>Q4S5Q4_TETNG</name>
<dbReference type="InterPro" id="IPR036179">
    <property type="entry name" value="Ig-like_dom_sf"/>
</dbReference>
<keyword evidence="1" id="KW-0677">Repeat</keyword>
<evidence type="ECO:0000256" key="2">
    <source>
        <dbReference type="ARBA" id="ARBA00023319"/>
    </source>
</evidence>
<evidence type="ECO:0000256" key="1">
    <source>
        <dbReference type="ARBA" id="ARBA00022737"/>
    </source>
</evidence>
<dbReference type="SUPFAM" id="SSF49265">
    <property type="entry name" value="Fibronectin type III"/>
    <property type="match status" value="2"/>
</dbReference>
<dbReference type="FunFam" id="2.60.40.10:FF:000060">
    <property type="entry name" value="Myosin-binding protein C, slow type"/>
    <property type="match status" value="1"/>
</dbReference>
<feature type="domain" description="Fibronectin type-III" evidence="4">
    <location>
        <begin position="325"/>
        <end position="426"/>
    </location>
</feature>
<accession>Q4S5Q4</accession>
<dbReference type="InterPro" id="IPR003961">
    <property type="entry name" value="FN3_dom"/>
</dbReference>
<evidence type="ECO:0000259" key="4">
    <source>
        <dbReference type="PROSITE" id="PS50853"/>
    </source>
</evidence>
<dbReference type="CDD" id="cd00063">
    <property type="entry name" value="FN3"/>
    <property type="match status" value="3"/>
</dbReference>
<dbReference type="GO" id="GO:0031430">
    <property type="term" value="C:M band"/>
    <property type="evidence" value="ECO:0007669"/>
    <property type="project" value="TreeGrafter"/>
</dbReference>
<dbReference type="Gene3D" id="2.60.40.10">
    <property type="entry name" value="Immunoglobulins"/>
    <property type="match status" value="6"/>
</dbReference>
<dbReference type="PANTHER" id="PTHR13817">
    <property type="entry name" value="TITIN"/>
    <property type="match status" value="1"/>
</dbReference>
<dbReference type="SUPFAM" id="SSF48726">
    <property type="entry name" value="Immunoglobulin"/>
    <property type="match status" value="3"/>
</dbReference>
<dbReference type="KEGG" id="tng:GSTEN00023631G001"/>
<dbReference type="SMART" id="SM00408">
    <property type="entry name" value="IGc2"/>
    <property type="match status" value="2"/>
</dbReference>
<protein>
    <submittedName>
        <fullName evidence="5">(spotted green pufferfish) hypothetical protein</fullName>
    </submittedName>
</protein>
<dbReference type="InterPro" id="IPR003598">
    <property type="entry name" value="Ig_sub2"/>
</dbReference>
<feature type="domain" description="Ig-like" evidence="3">
    <location>
        <begin position="429"/>
        <end position="519"/>
    </location>
</feature>
<dbReference type="GO" id="GO:0045214">
    <property type="term" value="P:sarcomere organization"/>
    <property type="evidence" value="ECO:0007669"/>
    <property type="project" value="TreeGrafter"/>
</dbReference>
<evidence type="ECO:0000259" key="3">
    <source>
        <dbReference type="PROSITE" id="PS50835"/>
    </source>
</evidence>
<feature type="domain" description="Ig-like" evidence="3">
    <location>
        <begin position="537"/>
        <end position="626"/>
    </location>
</feature>
<reference evidence="5" key="1">
    <citation type="journal article" date="2004" name="Nature">
        <title>Genome duplication in the teleost fish Tetraodon nigroviridis reveals the early vertebrate proto-karyotype.</title>
        <authorList>
            <person name="Jaillon O."/>
            <person name="Aury J.-M."/>
            <person name="Brunet F."/>
            <person name="Petit J.-L."/>
            <person name="Stange-Thomann N."/>
            <person name="Mauceli E."/>
            <person name="Bouneau L."/>
            <person name="Fischer C."/>
            <person name="Ozouf-Costaz C."/>
            <person name="Bernot A."/>
            <person name="Nicaud S."/>
            <person name="Jaffe D."/>
            <person name="Fisher S."/>
            <person name="Lutfalla G."/>
            <person name="Dossat C."/>
            <person name="Segurens B."/>
            <person name="Dasilva C."/>
            <person name="Salanoubat M."/>
            <person name="Levy M."/>
            <person name="Boudet N."/>
            <person name="Castellano S."/>
            <person name="Anthouard V."/>
            <person name="Jubin C."/>
            <person name="Castelli V."/>
            <person name="Katinka M."/>
            <person name="Vacherie B."/>
            <person name="Biemont C."/>
            <person name="Skalli Z."/>
            <person name="Cattolico L."/>
            <person name="Poulain J."/>
            <person name="De Berardinis V."/>
            <person name="Cruaud C."/>
            <person name="Duprat S."/>
            <person name="Brottier P."/>
            <person name="Coutanceau J.-P."/>
            <person name="Gouzy J."/>
            <person name="Parra G."/>
            <person name="Lardier G."/>
            <person name="Chapple C."/>
            <person name="McKernan K.J."/>
            <person name="McEwan P."/>
            <person name="Bosak S."/>
            <person name="Kellis M."/>
            <person name="Volff J.-N."/>
            <person name="Guigo R."/>
            <person name="Zody M.C."/>
            <person name="Mesirov J."/>
            <person name="Lindblad-Toh K."/>
            <person name="Birren B."/>
            <person name="Nusbaum C."/>
            <person name="Kahn D."/>
            <person name="Robinson-Rechavi M."/>
            <person name="Laudet V."/>
            <person name="Schachter V."/>
            <person name="Quetier F."/>
            <person name="Saurin W."/>
            <person name="Scarpelli C."/>
            <person name="Wincker P."/>
            <person name="Lander E.S."/>
            <person name="Weissenbach J."/>
            <person name="Roest Crollius H."/>
        </authorList>
    </citation>
    <scope>NUCLEOTIDE SEQUENCE [LARGE SCALE GENOMIC DNA]</scope>
</reference>
<gene>
    <name evidence="5" type="ORF">GSTENG00023631001</name>
</gene>
<dbReference type="PRINTS" id="PR00014">
    <property type="entry name" value="FNTYPEIII"/>
</dbReference>
<dbReference type="InterPro" id="IPR036116">
    <property type="entry name" value="FN3_sf"/>
</dbReference>
<feature type="domain" description="Fibronectin type-III" evidence="4">
    <location>
        <begin position="194"/>
        <end position="322"/>
    </location>
</feature>
<dbReference type="EMBL" id="CAAE01014729">
    <property type="protein sequence ID" value="CAG04028.1"/>
    <property type="molecule type" value="Genomic_DNA"/>
</dbReference>
<dbReference type="PANTHER" id="PTHR13817:SF180">
    <property type="entry name" value="IMMUNOGLOBULIN-LIKE AND FIBRONECTIN TYPE III DOMAIN-CONTAINING 1, TANDEM DUPLICATE 3-RELATED"/>
    <property type="match status" value="1"/>
</dbReference>
<feature type="domain" description="Fibronectin type-III" evidence="4">
    <location>
        <begin position="95"/>
        <end position="191"/>
    </location>
</feature>
<dbReference type="InterPro" id="IPR050964">
    <property type="entry name" value="Striated_Muscle_Regulatory"/>
</dbReference>
<proteinExistence type="predicted"/>
<dbReference type="InterPro" id="IPR013098">
    <property type="entry name" value="Ig_I-set"/>
</dbReference>
<dbReference type="Pfam" id="PF00041">
    <property type="entry name" value="fn3"/>
    <property type="match status" value="2"/>
</dbReference>
<keyword evidence="2" id="KW-0393">Immunoglobulin domain</keyword>
<dbReference type="PROSITE" id="PS50835">
    <property type="entry name" value="IG_LIKE"/>
    <property type="match status" value="2"/>
</dbReference>
<dbReference type="FunFam" id="2.60.40.10:FF:001232">
    <property type="entry name" value="Immunoglobulin-like and fibronectin type III domain-containing 1"/>
    <property type="match status" value="1"/>
</dbReference>
<dbReference type="SMART" id="SM00409">
    <property type="entry name" value="IG"/>
    <property type="match status" value="3"/>
</dbReference>
<feature type="non-terminal residue" evidence="5">
    <location>
        <position position="675"/>
    </location>
</feature>
<comment type="caution">
    <text evidence="5">The sequence shown here is derived from an EMBL/GenBank/DDBJ whole genome shotgun (WGS) entry which is preliminary data.</text>
</comment>
<organism evidence="5">
    <name type="scientific">Tetraodon nigroviridis</name>
    <name type="common">Spotted green pufferfish</name>
    <name type="synonym">Chelonodon nigroviridis</name>
    <dbReference type="NCBI Taxonomy" id="99883"/>
    <lineage>
        <taxon>Eukaryota</taxon>
        <taxon>Metazoa</taxon>
        <taxon>Chordata</taxon>
        <taxon>Craniata</taxon>
        <taxon>Vertebrata</taxon>
        <taxon>Euteleostomi</taxon>
        <taxon>Actinopterygii</taxon>
        <taxon>Neopterygii</taxon>
        <taxon>Teleostei</taxon>
        <taxon>Neoteleostei</taxon>
        <taxon>Acanthomorphata</taxon>
        <taxon>Eupercaria</taxon>
        <taxon>Tetraodontiformes</taxon>
        <taxon>Tetradontoidea</taxon>
        <taxon>Tetraodontidae</taxon>
        <taxon>Tetraodon</taxon>
    </lineage>
</organism>
<reference evidence="5" key="2">
    <citation type="submission" date="2004-02" db="EMBL/GenBank/DDBJ databases">
        <authorList>
            <consortium name="Genoscope"/>
            <consortium name="Whitehead Institute Centre for Genome Research"/>
        </authorList>
    </citation>
    <scope>NUCLEOTIDE SEQUENCE</scope>
</reference>
<dbReference type="FunFam" id="2.60.40.10:FF:001401">
    <property type="entry name" value="immunoglobulin-like and fibronectin type III domain-containing protein 1"/>
    <property type="match status" value="1"/>
</dbReference>
<dbReference type="InterPro" id="IPR013783">
    <property type="entry name" value="Ig-like_fold"/>
</dbReference>
<dbReference type="Pfam" id="PF07679">
    <property type="entry name" value="I-set"/>
    <property type="match status" value="3"/>
</dbReference>
<dbReference type="InterPro" id="IPR003599">
    <property type="entry name" value="Ig_sub"/>
</dbReference>
<dbReference type="PROSITE" id="PS50853">
    <property type="entry name" value="FN3"/>
    <property type="match status" value="3"/>
</dbReference>
<dbReference type="FunFam" id="2.60.40.10:FF:000031">
    <property type="entry name" value="Myosin-binding protein C, slow type"/>
    <property type="match status" value="1"/>
</dbReference>
<evidence type="ECO:0000313" key="5">
    <source>
        <dbReference type="EMBL" id="CAG04028.1"/>
    </source>
</evidence>
<sequence length="675" mass="75034">DVSVFTQAVKVKAGQNAIFKMQFVGQDPIKVQWYREGEELLNDTNVRVEKCTSQSRLLLSRCQRKDTGEIKIKLKNEHGVTEAISQLTVLDKPSPPLGPAETTESSATCVEFRWRPPKDDGGSPVSHYVMERQQVGRNTWKKMGVIPGVPTYRDTDVDHGRKYCYRIWAVTAEGTSEMMETDEMQAGTLAFPGPPAPPVVVSAFDDCINLAWEAPSNRGGSRILGYILEKRKKGSNLWSTINAADDLIKGLGVISTTSPDNGCSTTTLICHIVLSLTGVSEKKCAVKDVVAGIEYEFRVTAVNLSGPGECSSPSEFVFARDPKKPPGKVIGLKTSETSYTHFVLTWTKPEEKPGIQDEARGYFIDIRQADSIEWSRCNTSPLITTSFSVKGLKPMDMYWVRVTASNDGGDGPAEEMDKYIIAMPRPVRPKFTNHKMKSFMVVKAGNSVRITLHFEASPLPVIMWLKDNVPVTKRVTISNSDSSSQLLIPSSERSDSGIYSILLKNLAGQETFSLEVRVTERFVTSTPARKDRDLQCPPVFVVPLKLHNVPKGYECYMSCAVTGNPKPRITWYRNHISLNTDTNYYISNTCGVCSLLILQVGPKDMGEYTIMAENTLGRAESATVLNVKGENMQPIQFHRQISPNHPDDNSFTSPNRVKMLTSAQLKQEKRLKVKM</sequence>
<dbReference type="AlphaFoldDB" id="Q4S5Q4"/>
<dbReference type="OrthoDB" id="504170at2759"/>